<dbReference type="RefSeq" id="WP_205004469.1">
    <property type="nucleotide sequence ID" value="NZ_JAFBER010000024.1"/>
</dbReference>
<evidence type="ECO:0000259" key="1">
    <source>
        <dbReference type="Pfam" id="PF00814"/>
    </source>
</evidence>
<sequence>MKILAIDSSNLVMGVAVNDEERVLGELITNVKKNHSIRLMPAIEQLLKDVDLNPNDLDRIAVAMGPGSYTGVRIGVTIAKTLAWTLNKDLVGISSLEILAQNGRHFNGYIIPFFDARRGQVYTGIYKCEKGIVKVVEEDRLTLLDKWLEHLVQYDQPLLFLGNDLEKHRQTIKDYCGTLAVFPETTMNNPRPSELANLSIGRPAVPDVHQFVPQYLQLAEAEAKWLDKQKRSYT</sequence>
<dbReference type="InterPro" id="IPR043129">
    <property type="entry name" value="ATPase_NBD"/>
</dbReference>
<dbReference type="PANTHER" id="PTHR11735:SF11">
    <property type="entry name" value="TRNA THREONYLCARBAMOYLADENOSINE BIOSYNTHESIS PROTEIN TSAB"/>
    <property type="match status" value="1"/>
</dbReference>
<dbReference type="Proteomes" id="UP000808914">
    <property type="component" value="Unassembled WGS sequence"/>
</dbReference>
<feature type="domain" description="Gcp-like" evidence="1">
    <location>
        <begin position="31"/>
        <end position="225"/>
    </location>
</feature>
<dbReference type="InterPro" id="IPR000905">
    <property type="entry name" value="Gcp-like_dom"/>
</dbReference>
<organism evidence="2 3">
    <name type="scientific">Scopulibacillus daqui</name>
    <dbReference type="NCBI Taxonomy" id="1469162"/>
    <lineage>
        <taxon>Bacteria</taxon>
        <taxon>Bacillati</taxon>
        <taxon>Bacillota</taxon>
        <taxon>Bacilli</taxon>
        <taxon>Bacillales</taxon>
        <taxon>Sporolactobacillaceae</taxon>
        <taxon>Scopulibacillus</taxon>
    </lineage>
</organism>
<dbReference type="PANTHER" id="PTHR11735">
    <property type="entry name" value="TRNA N6-ADENOSINE THREONYLCARBAMOYLTRANSFERASE"/>
    <property type="match status" value="1"/>
</dbReference>
<dbReference type="Gene3D" id="3.30.420.40">
    <property type="match status" value="2"/>
</dbReference>
<accession>A0ABS2Q2R1</accession>
<dbReference type="SUPFAM" id="SSF53067">
    <property type="entry name" value="Actin-like ATPase domain"/>
    <property type="match status" value="2"/>
</dbReference>
<evidence type="ECO:0000313" key="2">
    <source>
        <dbReference type="EMBL" id="MBM7646584.1"/>
    </source>
</evidence>
<dbReference type="NCBIfam" id="TIGR03725">
    <property type="entry name" value="T6A_YeaZ"/>
    <property type="match status" value="1"/>
</dbReference>
<dbReference type="CDD" id="cd24032">
    <property type="entry name" value="ASKHA_NBD_TsaB"/>
    <property type="match status" value="1"/>
</dbReference>
<proteinExistence type="predicted"/>
<evidence type="ECO:0000313" key="3">
    <source>
        <dbReference type="Proteomes" id="UP000808914"/>
    </source>
</evidence>
<keyword evidence="3" id="KW-1185">Reference proteome</keyword>
<dbReference type="InterPro" id="IPR022496">
    <property type="entry name" value="T6A_TsaB"/>
</dbReference>
<reference evidence="2 3" key="1">
    <citation type="submission" date="2021-01" db="EMBL/GenBank/DDBJ databases">
        <title>Genomic Encyclopedia of Type Strains, Phase IV (KMG-IV): sequencing the most valuable type-strain genomes for metagenomic binning, comparative biology and taxonomic classification.</title>
        <authorList>
            <person name="Goeker M."/>
        </authorList>
    </citation>
    <scope>NUCLEOTIDE SEQUENCE [LARGE SCALE GENOMIC DNA]</scope>
    <source>
        <strain evidence="2 3">DSM 28236</strain>
    </source>
</reference>
<comment type="caution">
    <text evidence="2">The sequence shown here is derived from an EMBL/GenBank/DDBJ whole genome shotgun (WGS) entry which is preliminary data.</text>
</comment>
<gene>
    <name evidence="2" type="ORF">JOD45_002815</name>
</gene>
<dbReference type="Pfam" id="PF00814">
    <property type="entry name" value="TsaD"/>
    <property type="match status" value="1"/>
</dbReference>
<dbReference type="EMBL" id="JAFBER010000024">
    <property type="protein sequence ID" value="MBM7646584.1"/>
    <property type="molecule type" value="Genomic_DNA"/>
</dbReference>
<protein>
    <submittedName>
        <fullName evidence="2">tRNA threonylcarbamoyladenosine biosynthesis protein TsaB</fullName>
    </submittedName>
</protein>
<name>A0ABS2Q2R1_9BACL</name>